<protein>
    <submittedName>
        <fullName evidence="1">Uncharacterized protein</fullName>
    </submittedName>
</protein>
<accession>A0A382CL99</accession>
<proteinExistence type="predicted"/>
<evidence type="ECO:0000313" key="1">
    <source>
        <dbReference type="EMBL" id="SVB26572.1"/>
    </source>
</evidence>
<dbReference type="EMBL" id="UINC01034946">
    <property type="protein sequence ID" value="SVB26572.1"/>
    <property type="molecule type" value="Genomic_DNA"/>
</dbReference>
<reference evidence="1" key="1">
    <citation type="submission" date="2018-05" db="EMBL/GenBank/DDBJ databases">
        <authorList>
            <person name="Lanie J.A."/>
            <person name="Ng W.-L."/>
            <person name="Kazmierczak K.M."/>
            <person name="Andrzejewski T.M."/>
            <person name="Davidsen T.M."/>
            <person name="Wayne K.J."/>
            <person name="Tettelin H."/>
            <person name="Glass J.I."/>
            <person name="Rusch D."/>
            <person name="Podicherti R."/>
            <person name="Tsui H.-C.T."/>
            <person name="Winkler M.E."/>
        </authorList>
    </citation>
    <scope>NUCLEOTIDE SEQUENCE</scope>
</reference>
<name>A0A382CL99_9ZZZZ</name>
<organism evidence="1">
    <name type="scientific">marine metagenome</name>
    <dbReference type="NCBI Taxonomy" id="408172"/>
    <lineage>
        <taxon>unclassified sequences</taxon>
        <taxon>metagenomes</taxon>
        <taxon>ecological metagenomes</taxon>
    </lineage>
</organism>
<dbReference type="AlphaFoldDB" id="A0A382CL99"/>
<gene>
    <name evidence="1" type="ORF">METZ01_LOCUS179426</name>
</gene>
<sequence length="157" mass="17397">MPPAEIDEQINLDDVKLEVDADALPVVTEPVSQEVMDTGFKIDAALDTVRNLQDSDLDMDDLAKKATDAFDDLLDLANNVEDRHAGKIYEVASTMLGNAITAKQNKQDRKLKTIELQLKKLKLESDSKDPVVKQVMNDEVVINTRNDLLANLSAYKG</sequence>